<dbReference type="InterPro" id="IPR012910">
    <property type="entry name" value="Plug_dom"/>
</dbReference>
<protein>
    <submittedName>
        <fullName evidence="7">TonB-dependent receptor</fullName>
    </submittedName>
</protein>
<dbReference type="Proteomes" id="UP001516351">
    <property type="component" value="Unassembled WGS sequence"/>
</dbReference>
<keyword evidence="8" id="KW-1185">Reference proteome</keyword>
<feature type="domain" description="TonB-dependent receptor plug" evidence="6">
    <location>
        <begin position="80"/>
        <end position="174"/>
    </location>
</feature>
<dbReference type="Gene3D" id="2.40.170.20">
    <property type="entry name" value="TonB-dependent receptor, beta-barrel domain"/>
    <property type="match status" value="1"/>
</dbReference>
<dbReference type="SUPFAM" id="SSF56935">
    <property type="entry name" value="Porins"/>
    <property type="match status" value="1"/>
</dbReference>
<proteinExistence type="inferred from homology"/>
<dbReference type="RefSeq" id="WP_267311653.1">
    <property type="nucleotide sequence ID" value="NZ_JABXXV010000002.1"/>
</dbReference>
<sequence length="794" mass="86860">MRSCRSALFFSSTIVTISNCSAHSAPLAISERVSHQPDWSTAHKPHKAEEITVSAPGHKTANGVTGQQVGGGLLRRETRAGTIQTVTRDYIAKQSPTSNPVQVLALEPSAYVALIDPYGIVGGNMYLRGLPGDQIGWIYEGVPVSDIGSGGFYANQTSDGDNLQQVSLMPGSVDLSTPAISAAAGSAYATLRDPSHHREGYVNMTYGTYNLARGLIRADTGDIGQTSVRAFASFSYTRANNWRGPGTNMRKHIDFKLVKDIAAHSHTSLVMSYNDNTLQFSRWPTAAEFAQYGAGNDLSRSYKAGLGYHLYALDAFQNLVASAPTELDFGHGLRFHDTSYLWWGSGSIGGAALATEGATYSGSSPVSVDLNGDGRFSRTTSQLVYTPNYYSYHRGGNNASLDWTAGRNTLTLGWWYEWSRLNQATPVSRINPVDGGLENIYGDYGPLIYRTTSGQKWYASDYNTFTQINMLYLGDRLSMLRDRLEVKAGLRAAMVSRGVDSYVPVSTPRRGQNVFEPLPQISARYQIDKHSELYVLGVTNFRTTNNNTLFELYSPAGGALQSAPSNVKPEYSIEEELGYRYHDDLVVGEISFFNYNFTNRQLALNSYVNGALTPMTLNAGGQISRGVDVQIGTRPILKHLRPYASFEFLDARIDNNIPINGDLLPTSGKHAVSAPKYQAALGLDWDDGSFFANLGLKYIGAQYATLMNDERMPAYINNNVTLGYRLHQTGFLHSPQLQINMQNMIGSIYRNAVYAFTPNAKTVQGIYGTSIAGSSPLYTIQPTFAISVSLSTGF</sequence>
<comment type="subcellular location">
    <subcellularLocation>
        <location evidence="1 4">Cell outer membrane</location>
    </subcellularLocation>
</comment>
<dbReference type="EMBL" id="JABXXV010000002">
    <property type="protein sequence ID" value="NVN46270.1"/>
    <property type="molecule type" value="Genomic_DNA"/>
</dbReference>
<evidence type="ECO:0000259" key="5">
    <source>
        <dbReference type="Pfam" id="PF00593"/>
    </source>
</evidence>
<evidence type="ECO:0000313" key="7">
    <source>
        <dbReference type="EMBL" id="NVN46270.1"/>
    </source>
</evidence>
<accession>A0ABX2P2X1</accession>
<dbReference type="Pfam" id="PF00593">
    <property type="entry name" value="TonB_dep_Rec_b-barrel"/>
    <property type="match status" value="1"/>
</dbReference>
<gene>
    <name evidence="7" type="ORF">HW542_05540</name>
</gene>
<dbReference type="InterPro" id="IPR000531">
    <property type="entry name" value="Beta-barrel_TonB"/>
</dbReference>
<dbReference type="InterPro" id="IPR036942">
    <property type="entry name" value="Beta-barrel_TonB_sf"/>
</dbReference>
<keyword evidence="7" id="KW-0675">Receptor</keyword>
<evidence type="ECO:0000256" key="3">
    <source>
        <dbReference type="ARBA" id="ARBA00023237"/>
    </source>
</evidence>
<name>A0ABX2P2X1_9PROT</name>
<evidence type="ECO:0000256" key="2">
    <source>
        <dbReference type="ARBA" id="ARBA00023136"/>
    </source>
</evidence>
<feature type="domain" description="TonB-dependent receptor-like beta-barrel" evidence="5">
    <location>
        <begin position="273"/>
        <end position="743"/>
    </location>
</feature>
<organism evidence="7 8">
    <name type="scientific">Asaia spathodeae</name>
    <dbReference type="NCBI Taxonomy" id="657016"/>
    <lineage>
        <taxon>Bacteria</taxon>
        <taxon>Pseudomonadati</taxon>
        <taxon>Pseudomonadota</taxon>
        <taxon>Alphaproteobacteria</taxon>
        <taxon>Acetobacterales</taxon>
        <taxon>Acetobacteraceae</taxon>
        <taxon>Asaia</taxon>
    </lineage>
</organism>
<keyword evidence="2 4" id="KW-0472">Membrane</keyword>
<evidence type="ECO:0000259" key="6">
    <source>
        <dbReference type="Pfam" id="PF07715"/>
    </source>
</evidence>
<keyword evidence="4" id="KW-0798">TonB box</keyword>
<comment type="similarity">
    <text evidence="4">Belongs to the TonB-dependent receptor family.</text>
</comment>
<keyword evidence="3" id="KW-0998">Cell outer membrane</keyword>
<dbReference type="Pfam" id="PF07715">
    <property type="entry name" value="Plug"/>
    <property type="match status" value="1"/>
</dbReference>
<evidence type="ECO:0000313" key="8">
    <source>
        <dbReference type="Proteomes" id="UP001516351"/>
    </source>
</evidence>
<evidence type="ECO:0000256" key="1">
    <source>
        <dbReference type="ARBA" id="ARBA00004442"/>
    </source>
</evidence>
<comment type="caution">
    <text evidence="7">The sequence shown here is derived from an EMBL/GenBank/DDBJ whole genome shotgun (WGS) entry which is preliminary data.</text>
</comment>
<reference evidence="7 8" key="1">
    <citation type="submission" date="2020-06" db="EMBL/GenBank/DDBJ databases">
        <title>Synonyms of Asaia species.</title>
        <authorList>
            <person name="Sombolestani A."/>
        </authorList>
    </citation>
    <scope>NUCLEOTIDE SEQUENCE [LARGE SCALE GENOMIC DNA]</scope>
    <source>
        <strain evidence="7 8">LMG 27047</strain>
    </source>
</reference>
<evidence type="ECO:0000256" key="4">
    <source>
        <dbReference type="RuleBase" id="RU003357"/>
    </source>
</evidence>